<dbReference type="SUPFAM" id="SSF52129">
    <property type="entry name" value="Caspase-like"/>
    <property type="match status" value="1"/>
</dbReference>
<sequence length="597" mass="64051">MRTALLIATDSYSDPAFSALRAPGHDVASLRAVLADPAIGAFRTQVLVNRPAQEVRERVEDLFATAGLDDLVLLYLSGHGVKDRQGRLHFAATDTRADRLRTTGVPAELVRELIHESRSRKVVVLLDCCYSGAFPAGMRPKGGAVDVAELVEGRGCAVITSSTHLQHAFEPDGTAEVSTGPASVFTGVVVEGLRTGAADVDGDGAVTARDLYDYVHEHVRRLTPHQTPTSGGVVSGDLLVAHAPRRPAGGSAVRVAAAKALGDLGDPERAAAVLRGAAGGPAVAPPREYRFPARLDGKGGPVAFSPDSSLLAAAGTVWDTRTWQPASRLPRHDRPRAFSPDGHLLAVAGPRGISLRSTAAWHEVRFLPALARYLRFSHDGGLLVAWRPGTLSLWEAADGTWQSAPPAWEGVWAVDVSRSSPRLAVIGMPRDEMLRVELFDTSTRQLIARHPLREAEAMGLSPDGGLVALSSSTATVVLRTVDWAPVAELHTPSALREPGPVFVDDSTLAVHAHHGLELWDLPTRTRAFRLETDLEHLDFSPDGRFAAVSDRNGPPRVWARDRGDLGPLPIDPAPPVTPAERVGTRWWRRVVNRARPT</sequence>
<evidence type="ECO:0000259" key="1">
    <source>
        <dbReference type="Pfam" id="PF00656"/>
    </source>
</evidence>
<organism evidence="2 3">
    <name type="scientific">Saccharothrix syringae</name>
    <name type="common">Nocardiopsis syringae</name>
    <dbReference type="NCBI Taxonomy" id="103733"/>
    <lineage>
        <taxon>Bacteria</taxon>
        <taxon>Bacillati</taxon>
        <taxon>Actinomycetota</taxon>
        <taxon>Actinomycetes</taxon>
        <taxon>Pseudonocardiales</taxon>
        <taxon>Pseudonocardiaceae</taxon>
        <taxon>Saccharothrix</taxon>
    </lineage>
</organism>
<dbReference type="InterPro" id="IPR029030">
    <property type="entry name" value="Caspase-like_dom_sf"/>
</dbReference>
<dbReference type="Proteomes" id="UP000325787">
    <property type="component" value="Chromosome"/>
</dbReference>
<dbReference type="EMBL" id="CP034550">
    <property type="protein sequence ID" value="QFZ23296.1"/>
    <property type="molecule type" value="Genomic_DNA"/>
</dbReference>
<dbReference type="Pfam" id="PF00656">
    <property type="entry name" value="Peptidase_C14"/>
    <property type="match status" value="1"/>
</dbReference>
<reference evidence="3" key="1">
    <citation type="journal article" date="2021" name="Curr. Microbiol.">
        <title>Complete genome of nocamycin-producing strain Saccharothrix syringae NRRL B-16468 reveals the biosynthetic potential for secondary metabolites.</title>
        <authorList>
            <person name="Mo X."/>
            <person name="Yang S."/>
        </authorList>
    </citation>
    <scope>NUCLEOTIDE SEQUENCE [LARGE SCALE GENOMIC DNA]</scope>
    <source>
        <strain evidence="3">ATCC 51364 / DSM 43886 / JCM 6844 / KCTC 9398 / NBRC 14523 / NRRL B-16468 / INA 2240</strain>
    </source>
</reference>
<dbReference type="GO" id="GO:0006508">
    <property type="term" value="P:proteolysis"/>
    <property type="evidence" value="ECO:0007669"/>
    <property type="project" value="InterPro"/>
</dbReference>
<dbReference type="InterPro" id="IPR011600">
    <property type="entry name" value="Pept_C14_caspase"/>
</dbReference>
<accession>A0A5Q0HAM5</accession>
<evidence type="ECO:0000313" key="2">
    <source>
        <dbReference type="EMBL" id="QFZ23296.1"/>
    </source>
</evidence>
<proteinExistence type="predicted"/>
<dbReference type="GO" id="GO:0004197">
    <property type="term" value="F:cysteine-type endopeptidase activity"/>
    <property type="evidence" value="ECO:0007669"/>
    <property type="project" value="InterPro"/>
</dbReference>
<dbReference type="KEGG" id="ssyi:EKG83_42900"/>
<feature type="domain" description="Peptidase C14 caspase" evidence="1">
    <location>
        <begin position="2"/>
        <end position="220"/>
    </location>
</feature>
<evidence type="ECO:0000313" key="3">
    <source>
        <dbReference type="Proteomes" id="UP000325787"/>
    </source>
</evidence>
<gene>
    <name evidence="2" type="ORF">EKG83_42900</name>
</gene>
<dbReference type="OrthoDB" id="491589at2"/>
<name>A0A5Q0HAM5_SACSY</name>
<dbReference type="AlphaFoldDB" id="A0A5Q0HAM5"/>
<dbReference type="SUPFAM" id="SSF82171">
    <property type="entry name" value="DPP6 N-terminal domain-like"/>
    <property type="match status" value="1"/>
</dbReference>
<dbReference type="NCBIfam" id="NF047832">
    <property type="entry name" value="caspase_w_EACC1"/>
    <property type="match status" value="1"/>
</dbReference>
<dbReference type="InterPro" id="IPR018247">
    <property type="entry name" value="EF_Hand_1_Ca_BS"/>
</dbReference>
<dbReference type="Gene3D" id="2.130.10.10">
    <property type="entry name" value="YVTN repeat-like/Quinoprotein amine dehydrogenase"/>
    <property type="match status" value="2"/>
</dbReference>
<dbReference type="InterPro" id="IPR015943">
    <property type="entry name" value="WD40/YVTN_repeat-like_dom_sf"/>
</dbReference>
<dbReference type="RefSeq" id="WP_051764905.1">
    <property type="nucleotide sequence ID" value="NZ_CP034550.1"/>
</dbReference>
<dbReference type="Gene3D" id="3.40.50.1460">
    <property type="match status" value="1"/>
</dbReference>
<protein>
    <recommendedName>
        <fullName evidence="1">Peptidase C14 caspase domain-containing protein</fullName>
    </recommendedName>
</protein>
<dbReference type="PROSITE" id="PS00018">
    <property type="entry name" value="EF_HAND_1"/>
    <property type="match status" value="1"/>
</dbReference>
<keyword evidence="3" id="KW-1185">Reference proteome</keyword>